<evidence type="ECO:0000256" key="1">
    <source>
        <dbReference type="SAM" id="MobiDB-lite"/>
    </source>
</evidence>
<feature type="region of interest" description="Disordered" evidence="1">
    <location>
        <begin position="93"/>
        <end position="115"/>
    </location>
</feature>
<evidence type="ECO:0000259" key="2">
    <source>
        <dbReference type="Pfam" id="PF07727"/>
    </source>
</evidence>
<sequence>MGIYADDVLVTGSSVKKVGDFYQEIQGIELKNLGVVNKFLGKYNAETGWSLNQENDIEEMLETFGVSESAAVWVPIEFDCADVPVAVGQSSVESPVHTPRHSVCGPPSDAAFARA</sequence>
<name>F0X069_9STRA</name>
<dbReference type="EMBL" id="FR824508">
    <property type="protein sequence ID" value="CCA27151.1"/>
    <property type="molecule type" value="Genomic_DNA"/>
</dbReference>
<dbReference type="Pfam" id="PF07727">
    <property type="entry name" value="RVT_2"/>
    <property type="match status" value="1"/>
</dbReference>
<proteinExistence type="predicted"/>
<reference evidence="3" key="1">
    <citation type="journal article" date="2011" name="PLoS Biol.">
        <title>Gene gain and loss during evolution of obligate parasitism in the white rust pathogen of Arabidopsis thaliana.</title>
        <authorList>
            <person name="Kemen E."/>
            <person name="Gardiner A."/>
            <person name="Schultz-Larsen T."/>
            <person name="Kemen A.C."/>
            <person name="Balmuth A.L."/>
            <person name="Robert-Seilaniantz A."/>
            <person name="Bailey K."/>
            <person name="Holub E."/>
            <person name="Studholme D.J."/>
            <person name="Maclean D."/>
            <person name="Jones J.D."/>
        </authorList>
    </citation>
    <scope>NUCLEOTIDE SEQUENCE</scope>
</reference>
<protein>
    <submittedName>
        <fullName evidence="3">AlNc14C466G11807 protein</fullName>
    </submittedName>
</protein>
<accession>F0X069</accession>
<organism evidence="3">
    <name type="scientific">Albugo laibachii Nc14</name>
    <dbReference type="NCBI Taxonomy" id="890382"/>
    <lineage>
        <taxon>Eukaryota</taxon>
        <taxon>Sar</taxon>
        <taxon>Stramenopiles</taxon>
        <taxon>Oomycota</taxon>
        <taxon>Peronosporomycetes</taxon>
        <taxon>Albuginales</taxon>
        <taxon>Albuginaceae</taxon>
        <taxon>Albugo</taxon>
    </lineage>
</organism>
<evidence type="ECO:0000313" key="3">
    <source>
        <dbReference type="EMBL" id="CCA27151.1"/>
    </source>
</evidence>
<reference evidence="3" key="2">
    <citation type="submission" date="2011-02" db="EMBL/GenBank/DDBJ databases">
        <authorList>
            <person name="MacLean D."/>
        </authorList>
    </citation>
    <scope>NUCLEOTIDE SEQUENCE</scope>
</reference>
<gene>
    <name evidence="3" type="primary">AlNc14C466G11807</name>
    <name evidence="3" type="ORF">ALNC14_132950</name>
</gene>
<dbReference type="HOGENOM" id="CLU_2113517_0_0_1"/>
<feature type="domain" description="Reverse transcriptase Ty1/copia-type" evidence="2">
    <location>
        <begin position="2"/>
        <end position="77"/>
    </location>
</feature>
<dbReference type="InterPro" id="IPR013103">
    <property type="entry name" value="RVT_2"/>
</dbReference>
<dbReference type="AlphaFoldDB" id="F0X069"/>